<organism evidence="1 2">
    <name type="scientific">Araneus ventricosus</name>
    <name type="common">Orbweaver spider</name>
    <name type="synonym">Epeira ventricosa</name>
    <dbReference type="NCBI Taxonomy" id="182803"/>
    <lineage>
        <taxon>Eukaryota</taxon>
        <taxon>Metazoa</taxon>
        <taxon>Ecdysozoa</taxon>
        <taxon>Arthropoda</taxon>
        <taxon>Chelicerata</taxon>
        <taxon>Arachnida</taxon>
        <taxon>Araneae</taxon>
        <taxon>Araneomorphae</taxon>
        <taxon>Entelegynae</taxon>
        <taxon>Araneoidea</taxon>
        <taxon>Araneidae</taxon>
        <taxon>Araneus</taxon>
    </lineage>
</organism>
<protein>
    <submittedName>
        <fullName evidence="1">Uncharacterized protein</fullName>
    </submittedName>
</protein>
<dbReference type="OrthoDB" id="6437652at2759"/>
<dbReference type="Proteomes" id="UP000499080">
    <property type="component" value="Unassembled WGS sequence"/>
</dbReference>
<reference evidence="1 2" key="1">
    <citation type="journal article" date="2019" name="Sci. Rep.">
        <title>Orb-weaving spider Araneus ventricosus genome elucidates the spidroin gene catalogue.</title>
        <authorList>
            <person name="Kono N."/>
            <person name="Nakamura H."/>
            <person name="Ohtoshi R."/>
            <person name="Moran D.A.P."/>
            <person name="Shinohara A."/>
            <person name="Yoshida Y."/>
            <person name="Fujiwara M."/>
            <person name="Mori M."/>
            <person name="Tomita M."/>
            <person name="Arakawa K."/>
        </authorList>
    </citation>
    <scope>NUCLEOTIDE SEQUENCE [LARGE SCALE GENOMIC DNA]</scope>
</reference>
<keyword evidence="2" id="KW-1185">Reference proteome</keyword>
<gene>
    <name evidence="1" type="ORF">AVEN_147835_1</name>
</gene>
<proteinExistence type="predicted"/>
<dbReference type="EMBL" id="BGPR01000235">
    <property type="protein sequence ID" value="GBM06895.1"/>
    <property type="molecule type" value="Genomic_DNA"/>
</dbReference>
<sequence length="153" mass="17692">MHLGKSLNSKQIGKLQTIQRIFLLKITRAYRTTPTNGLNVILGIRPLHISDRAMVEKFDLWVLRLEGHQHILNVDSLDFNRETRDNQTFLDLAKEDFQADFEIYTDRSRVDDNIGFSVCVFKNNDLLLDFCFKLKSFNSVFQAELVPIIFAAG</sequence>
<evidence type="ECO:0000313" key="1">
    <source>
        <dbReference type="EMBL" id="GBM06895.1"/>
    </source>
</evidence>
<accession>A0A4Y2CUE9</accession>
<evidence type="ECO:0000313" key="2">
    <source>
        <dbReference type="Proteomes" id="UP000499080"/>
    </source>
</evidence>
<comment type="caution">
    <text evidence="1">The sequence shown here is derived from an EMBL/GenBank/DDBJ whole genome shotgun (WGS) entry which is preliminary data.</text>
</comment>
<dbReference type="AlphaFoldDB" id="A0A4Y2CUE9"/>
<name>A0A4Y2CUE9_ARAVE</name>